<dbReference type="InterPro" id="IPR011993">
    <property type="entry name" value="PH-like_dom_sf"/>
</dbReference>
<protein>
    <recommendedName>
        <fullName evidence="2">PH domain-containing protein</fullName>
    </recommendedName>
</protein>
<feature type="non-terminal residue" evidence="3">
    <location>
        <position position="1"/>
    </location>
</feature>
<name>A0A4P9W8E0_9FUNG</name>
<feature type="domain" description="PH" evidence="2">
    <location>
        <begin position="69"/>
        <end position="167"/>
    </location>
</feature>
<evidence type="ECO:0000313" key="4">
    <source>
        <dbReference type="Proteomes" id="UP000269721"/>
    </source>
</evidence>
<keyword evidence="4" id="KW-1185">Reference proteome</keyword>
<sequence length="181" mass="20080">SDCNWENDPSNPSSAIANPANALNCQDPAAVPPFEIPPASRGNANESHAPLFTLPPLASRAPVHCPPLENYASGFLRREERKHLGKGRRLRVPEVVKEMVVAERADFDVSPPRALVLIFLKEVESIQRTDHKTYCFEVVAKDQIFLISCKTDKEFYSWMDEIFLARASAHHLGSTGSVEAV</sequence>
<feature type="compositionally biased region" description="Low complexity" evidence="1">
    <location>
        <begin position="9"/>
        <end position="20"/>
    </location>
</feature>
<feature type="region of interest" description="Disordered" evidence="1">
    <location>
        <begin position="1"/>
        <end position="20"/>
    </location>
</feature>
<proteinExistence type="predicted"/>
<dbReference type="AlphaFoldDB" id="A0A4P9W8E0"/>
<dbReference type="SMART" id="SM00233">
    <property type="entry name" value="PH"/>
    <property type="match status" value="1"/>
</dbReference>
<reference evidence="4" key="1">
    <citation type="journal article" date="2018" name="Nat. Microbiol.">
        <title>Leveraging single-cell genomics to expand the fungal tree of life.</title>
        <authorList>
            <person name="Ahrendt S.R."/>
            <person name="Quandt C.A."/>
            <person name="Ciobanu D."/>
            <person name="Clum A."/>
            <person name="Salamov A."/>
            <person name="Andreopoulos B."/>
            <person name="Cheng J.F."/>
            <person name="Woyke T."/>
            <person name="Pelin A."/>
            <person name="Henrissat B."/>
            <person name="Reynolds N.K."/>
            <person name="Benny G.L."/>
            <person name="Smith M.E."/>
            <person name="James T.Y."/>
            <person name="Grigoriev I.V."/>
        </authorList>
    </citation>
    <scope>NUCLEOTIDE SEQUENCE [LARGE SCALE GENOMIC DNA]</scope>
</reference>
<evidence type="ECO:0000259" key="2">
    <source>
        <dbReference type="PROSITE" id="PS50003"/>
    </source>
</evidence>
<accession>A0A4P9W8E0</accession>
<organism evidence="3 4">
    <name type="scientific">Blyttiomyces helicus</name>
    <dbReference type="NCBI Taxonomy" id="388810"/>
    <lineage>
        <taxon>Eukaryota</taxon>
        <taxon>Fungi</taxon>
        <taxon>Fungi incertae sedis</taxon>
        <taxon>Chytridiomycota</taxon>
        <taxon>Chytridiomycota incertae sedis</taxon>
        <taxon>Chytridiomycetes</taxon>
        <taxon>Chytridiomycetes incertae sedis</taxon>
        <taxon>Blyttiomyces</taxon>
    </lineage>
</organism>
<evidence type="ECO:0000313" key="3">
    <source>
        <dbReference type="EMBL" id="RKO88362.1"/>
    </source>
</evidence>
<evidence type="ECO:0000256" key="1">
    <source>
        <dbReference type="SAM" id="MobiDB-lite"/>
    </source>
</evidence>
<gene>
    <name evidence="3" type="ORF">BDK51DRAFT_32765</name>
</gene>
<dbReference type="EMBL" id="KZ996766">
    <property type="protein sequence ID" value="RKO88362.1"/>
    <property type="molecule type" value="Genomic_DNA"/>
</dbReference>
<dbReference type="PROSITE" id="PS50003">
    <property type="entry name" value="PH_DOMAIN"/>
    <property type="match status" value="1"/>
</dbReference>
<dbReference type="Gene3D" id="2.30.29.30">
    <property type="entry name" value="Pleckstrin-homology domain (PH domain)/Phosphotyrosine-binding domain (PTB)"/>
    <property type="match status" value="1"/>
</dbReference>
<dbReference type="InterPro" id="IPR001849">
    <property type="entry name" value="PH_domain"/>
</dbReference>
<dbReference type="SUPFAM" id="SSF50729">
    <property type="entry name" value="PH domain-like"/>
    <property type="match status" value="1"/>
</dbReference>
<dbReference type="Proteomes" id="UP000269721">
    <property type="component" value="Unassembled WGS sequence"/>
</dbReference>